<dbReference type="InterPro" id="IPR016039">
    <property type="entry name" value="Thiolase-like"/>
</dbReference>
<comment type="pathway">
    <text evidence="1">Lipid metabolism.</text>
</comment>
<dbReference type="NCBIfam" id="TIGR01930">
    <property type="entry name" value="AcCoA-C-Actrans"/>
    <property type="match status" value="1"/>
</dbReference>
<dbReference type="PROSITE" id="PS00737">
    <property type="entry name" value="THIOLASE_2"/>
    <property type="match status" value="1"/>
</dbReference>
<reference evidence="9 10" key="1">
    <citation type="submission" date="2020-08" db="EMBL/GenBank/DDBJ databases">
        <authorList>
            <person name="Hejnol A."/>
        </authorList>
    </citation>
    <scope>NUCLEOTIDE SEQUENCE [LARGE SCALE GENOMIC DNA]</scope>
</reference>
<dbReference type="InterPro" id="IPR020613">
    <property type="entry name" value="Thiolase_CS"/>
</dbReference>
<evidence type="ECO:0000313" key="9">
    <source>
        <dbReference type="EMBL" id="CAD5113577.1"/>
    </source>
</evidence>
<dbReference type="InterPro" id="IPR020616">
    <property type="entry name" value="Thiolase_N"/>
</dbReference>
<comment type="similarity">
    <text evidence="2 6">Belongs to the thiolase-like superfamily. Thiolase family.</text>
</comment>
<proteinExistence type="inferred from homology"/>
<keyword evidence="10" id="KW-1185">Reference proteome</keyword>
<dbReference type="CDD" id="cd00751">
    <property type="entry name" value="thiolase"/>
    <property type="match status" value="1"/>
</dbReference>
<evidence type="ECO:0000256" key="2">
    <source>
        <dbReference type="ARBA" id="ARBA00010982"/>
    </source>
</evidence>
<organism evidence="9 10">
    <name type="scientific">Dimorphilus gyrociliatus</name>
    <dbReference type="NCBI Taxonomy" id="2664684"/>
    <lineage>
        <taxon>Eukaryota</taxon>
        <taxon>Metazoa</taxon>
        <taxon>Spiralia</taxon>
        <taxon>Lophotrochozoa</taxon>
        <taxon>Annelida</taxon>
        <taxon>Polychaeta</taxon>
        <taxon>Polychaeta incertae sedis</taxon>
        <taxon>Dinophilidae</taxon>
        <taxon>Dimorphilus</taxon>
    </lineage>
</organism>
<evidence type="ECO:0000259" key="8">
    <source>
        <dbReference type="Pfam" id="PF02803"/>
    </source>
</evidence>
<dbReference type="OrthoDB" id="5404651at2759"/>
<dbReference type="GO" id="GO:0016747">
    <property type="term" value="F:acyltransferase activity, transferring groups other than amino-acyl groups"/>
    <property type="evidence" value="ECO:0007669"/>
    <property type="project" value="InterPro"/>
</dbReference>
<evidence type="ECO:0000256" key="1">
    <source>
        <dbReference type="ARBA" id="ARBA00005189"/>
    </source>
</evidence>
<dbReference type="Pfam" id="PF00108">
    <property type="entry name" value="Thiolase_N"/>
    <property type="match status" value="1"/>
</dbReference>
<feature type="domain" description="Thiolase C-terminal" evidence="8">
    <location>
        <begin position="268"/>
        <end position="388"/>
    </location>
</feature>
<dbReference type="PIRSF" id="PIRSF000429">
    <property type="entry name" value="Ac-CoA_Ac_transf"/>
    <property type="match status" value="1"/>
</dbReference>
<dbReference type="FunFam" id="3.40.47.10:FF:000010">
    <property type="entry name" value="Acetyl-CoA acetyltransferase (Thiolase)"/>
    <property type="match status" value="1"/>
</dbReference>
<evidence type="ECO:0000256" key="4">
    <source>
        <dbReference type="ARBA" id="ARBA00023315"/>
    </source>
</evidence>
<comment type="caution">
    <text evidence="9">The sequence shown here is derived from an EMBL/GenBank/DDBJ whole genome shotgun (WGS) entry which is preliminary data.</text>
</comment>
<dbReference type="PANTHER" id="PTHR18919">
    <property type="entry name" value="ACETYL-COA C-ACYLTRANSFERASE"/>
    <property type="match status" value="1"/>
</dbReference>
<feature type="domain" description="Thiolase N-terminal" evidence="7">
    <location>
        <begin position="3"/>
        <end position="259"/>
    </location>
</feature>
<dbReference type="SUPFAM" id="SSF53901">
    <property type="entry name" value="Thiolase-like"/>
    <property type="match status" value="2"/>
</dbReference>
<dbReference type="EMBL" id="CAJFCJ010000004">
    <property type="protein sequence ID" value="CAD5113577.1"/>
    <property type="molecule type" value="Genomic_DNA"/>
</dbReference>
<keyword evidence="3 6" id="KW-0808">Transferase</keyword>
<evidence type="ECO:0000256" key="6">
    <source>
        <dbReference type="RuleBase" id="RU003557"/>
    </source>
</evidence>
<evidence type="ECO:0000256" key="5">
    <source>
        <dbReference type="PIRSR" id="PIRSR000429-1"/>
    </source>
</evidence>
<dbReference type="AlphaFoldDB" id="A0A7I8VBC5"/>
<feature type="active site" description="Proton acceptor" evidence="5">
    <location>
        <position position="376"/>
    </location>
</feature>
<accession>A0A7I8VBC5</accession>
<sequence length="390" mass="40601">MSVLIVSAARTPIGSFNGSLSSFTGSQLGTISILECIKRSGLVPADVHEVIMAHVLTAGEGQNPARQASVNAGVPHSVPAWSVNMVCGGGLKAVALGAQSIMCGNSAIVVAGGQESMSQAPHLIHLRSPHKMGDTKMVDSALNDGLVDAFGKMPMGITAENIAERWSISRKEQDEFALQSQLKCETAQKSGAFDAEIVPVHIKTRKETIVVDKDEFPRSGCTIEGFEKLRPAFKPTGTVTAGNSSGINDGSAAVLLMNAEEAGKRNIKGLAKIVSWGQTGVDPAIMGIGPISAVTQALAKANWTKDEVDLYELNEAFAAQSICVIRELGIDINKVNVNGGAIALGHPIGASGSRVLVTLLYALKSRGLRKGVCALCIGGGMGIALCVEMC</sequence>
<dbReference type="PROSITE" id="PS00099">
    <property type="entry name" value="THIOLASE_3"/>
    <property type="match status" value="1"/>
</dbReference>
<dbReference type="InterPro" id="IPR002155">
    <property type="entry name" value="Thiolase"/>
</dbReference>
<feature type="active site" description="Proton acceptor" evidence="5">
    <location>
        <position position="346"/>
    </location>
</feature>
<feature type="active site" description="Acyl-thioester intermediate" evidence="5">
    <location>
        <position position="87"/>
    </location>
</feature>
<dbReference type="Proteomes" id="UP000549394">
    <property type="component" value="Unassembled WGS sequence"/>
</dbReference>
<evidence type="ECO:0000256" key="3">
    <source>
        <dbReference type="ARBA" id="ARBA00022679"/>
    </source>
</evidence>
<keyword evidence="4 6" id="KW-0012">Acyltransferase</keyword>
<evidence type="ECO:0000313" key="10">
    <source>
        <dbReference type="Proteomes" id="UP000549394"/>
    </source>
</evidence>
<name>A0A7I8VBC5_9ANNE</name>
<dbReference type="Pfam" id="PF02803">
    <property type="entry name" value="Thiolase_C"/>
    <property type="match status" value="1"/>
</dbReference>
<gene>
    <name evidence="9" type="ORF">DGYR_LOCUS2542</name>
</gene>
<dbReference type="InterPro" id="IPR020617">
    <property type="entry name" value="Thiolase_C"/>
</dbReference>
<evidence type="ECO:0000259" key="7">
    <source>
        <dbReference type="Pfam" id="PF00108"/>
    </source>
</evidence>
<dbReference type="Gene3D" id="3.40.47.10">
    <property type="match status" value="2"/>
</dbReference>
<dbReference type="PANTHER" id="PTHR18919:SF107">
    <property type="entry name" value="ACETYL-COA ACETYLTRANSFERASE, CYTOSOLIC"/>
    <property type="match status" value="1"/>
</dbReference>
<dbReference type="InterPro" id="IPR020610">
    <property type="entry name" value="Thiolase_AS"/>
</dbReference>
<protein>
    <submittedName>
        <fullName evidence="9">Uncharacterized protein</fullName>
    </submittedName>
</protein>